<feature type="domain" description="TATA box binding protein associated factor (TAF) histone-like fold" evidence="9">
    <location>
        <begin position="3"/>
        <end position="66"/>
    </location>
</feature>
<keyword evidence="4" id="KW-0804">Transcription</keyword>
<dbReference type="AlphaFoldDB" id="A0A6A6HEI7"/>
<evidence type="ECO:0000256" key="7">
    <source>
        <dbReference type="ARBA" id="ARBA00093655"/>
    </source>
</evidence>
<name>A0A6A6HEI7_VIRVR</name>
<reference evidence="10" key="1">
    <citation type="journal article" date="2020" name="Stud. Mycol.">
        <title>101 Dothideomycetes genomes: a test case for predicting lifestyles and emergence of pathogens.</title>
        <authorList>
            <person name="Haridas S."/>
            <person name="Albert R."/>
            <person name="Binder M."/>
            <person name="Bloem J."/>
            <person name="Labutti K."/>
            <person name="Salamov A."/>
            <person name="Andreopoulos B."/>
            <person name="Baker S."/>
            <person name="Barry K."/>
            <person name="Bills G."/>
            <person name="Bluhm B."/>
            <person name="Cannon C."/>
            <person name="Castanera R."/>
            <person name="Culley D."/>
            <person name="Daum C."/>
            <person name="Ezra D."/>
            <person name="Gonzalez J."/>
            <person name="Henrissat B."/>
            <person name="Kuo A."/>
            <person name="Liang C."/>
            <person name="Lipzen A."/>
            <person name="Lutzoni F."/>
            <person name="Magnuson J."/>
            <person name="Mondo S."/>
            <person name="Nolan M."/>
            <person name="Ohm R."/>
            <person name="Pangilinan J."/>
            <person name="Park H.-J."/>
            <person name="Ramirez L."/>
            <person name="Alfaro M."/>
            <person name="Sun H."/>
            <person name="Tritt A."/>
            <person name="Yoshinaga Y."/>
            <person name="Zwiers L.-H."/>
            <person name="Turgeon B."/>
            <person name="Goodwin S."/>
            <person name="Spatafora J."/>
            <person name="Crous P."/>
            <person name="Grigoriev I."/>
        </authorList>
    </citation>
    <scope>NUCLEOTIDE SEQUENCE</scope>
    <source>
        <strain evidence="10">Tuck. ex Michener</strain>
    </source>
</reference>
<dbReference type="FunFam" id="1.25.40.770:FF:000001">
    <property type="entry name" value="Transcription initiation factor TFIID subunit 6"/>
    <property type="match status" value="1"/>
</dbReference>
<protein>
    <recommendedName>
        <fullName evidence="6">TBP-associated factor 6</fullName>
    </recommendedName>
    <alternativeName>
        <fullName evidence="7">Transcription initiation factor TFIID subunit 6</fullName>
    </alternativeName>
</protein>
<evidence type="ECO:0000256" key="6">
    <source>
        <dbReference type="ARBA" id="ARBA00076308"/>
    </source>
</evidence>
<evidence type="ECO:0000256" key="4">
    <source>
        <dbReference type="ARBA" id="ARBA00023163"/>
    </source>
</evidence>
<dbReference type="InterPro" id="IPR046344">
    <property type="entry name" value="TAF6_C_sf"/>
</dbReference>
<dbReference type="Gene3D" id="1.10.20.10">
    <property type="entry name" value="Histone, subunit A"/>
    <property type="match status" value="1"/>
</dbReference>
<dbReference type="SMART" id="SM00803">
    <property type="entry name" value="TAF"/>
    <property type="match status" value="1"/>
</dbReference>
<keyword evidence="10" id="KW-0648">Protein biosynthesis</keyword>
<dbReference type="GO" id="GO:0000124">
    <property type="term" value="C:SAGA complex"/>
    <property type="evidence" value="ECO:0007669"/>
    <property type="project" value="InterPro"/>
</dbReference>
<evidence type="ECO:0000256" key="2">
    <source>
        <dbReference type="ARBA" id="ARBA00007688"/>
    </source>
</evidence>
<dbReference type="Pfam" id="PF07571">
    <property type="entry name" value="TAF6_C"/>
    <property type="match status" value="1"/>
</dbReference>
<dbReference type="GO" id="GO:0046695">
    <property type="term" value="C:SLIK (SAGA-like) complex"/>
    <property type="evidence" value="ECO:0007669"/>
    <property type="project" value="InterPro"/>
</dbReference>
<dbReference type="InterPro" id="IPR016024">
    <property type="entry name" value="ARM-type_fold"/>
</dbReference>
<dbReference type="CDD" id="cd08050">
    <property type="entry name" value="TAF6C"/>
    <property type="match status" value="1"/>
</dbReference>
<feature type="region of interest" description="Disordered" evidence="8">
    <location>
        <begin position="134"/>
        <end position="165"/>
    </location>
</feature>
<dbReference type="PANTHER" id="PTHR10221:SF9">
    <property type="entry name" value="TRANSCRIPTION INITIATION FACTOR TFIID SUBUNIT 6"/>
    <property type="match status" value="1"/>
</dbReference>
<dbReference type="GO" id="GO:0003743">
    <property type="term" value="F:translation initiation factor activity"/>
    <property type="evidence" value="ECO:0007669"/>
    <property type="project" value="UniProtKB-KW"/>
</dbReference>
<keyword evidence="5" id="KW-0539">Nucleus</keyword>
<dbReference type="SUPFAM" id="SSF48371">
    <property type="entry name" value="ARM repeat"/>
    <property type="match status" value="1"/>
</dbReference>
<dbReference type="InterPro" id="IPR037796">
    <property type="entry name" value="TAF6"/>
</dbReference>
<dbReference type="EMBL" id="ML991788">
    <property type="protein sequence ID" value="KAF2235903.1"/>
    <property type="molecule type" value="Genomic_DNA"/>
</dbReference>
<dbReference type="PANTHER" id="PTHR10221">
    <property type="entry name" value="TRANSCRIPTION INITIATION FACTOR TFIID SUBUNIT 6"/>
    <property type="match status" value="1"/>
</dbReference>
<dbReference type="Pfam" id="PF02969">
    <property type="entry name" value="TAF"/>
    <property type="match status" value="1"/>
</dbReference>
<gene>
    <name evidence="10" type="ORF">EV356DRAFT_522736</name>
</gene>
<dbReference type="OrthoDB" id="361039at2759"/>
<dbReference type="GO" id="GO:0046982">
    <property type="term" value="F:protein heterodimerization activity"/>
    <property type="evidence" value="ECO:0007669"/>
    <property type="project" value="InterPro"/>
</dbReference>
<dbReference type="CDD" id="cd22931">
    <property type="entry name" value="HFD_TAF6"/>
    <property type="match status" value="1"/>
</dbReference>
<dbReference type="GO" id="GO:0016251">
    <property type="term" value="F:RNA polymerase II general transcription initiation factor activity"/>
    <property type="evidence" value="ECO:0007669"/>
    <property type="project" value="InterPro"/>
</dbReference>
<comment type="subcellular location">
    <subcellularLocation>
        <location evidence="1">Nucleus</location>
    </subcellularLocation>
</comment>
<evidence type="ECO:0000256" key="5">
    <source>
        <dbReference type="ARBA" id="ARBA00023242"/>
    </source>
</evidence>
<dbReference type="Gene3D" id="1.25.40.770">
    <property type="entry name" value="TAF6, C-terminal HEAT repeat domain"/>
    <property type="match status" value="1"/>
</dbReference>
<evidence type="ECO:0000256" key="1">
    <source>
        <dbReference type="ARBA" id="ARBA00004123"/>
    </source>
</evidence>
<dbReference type="FunFam" id="1.10.20.10:FF:000033">
    <property type="entry name" value="Transcription initiation factor TFIID complex subunit"/>
    <property type="match status" value="1"/>
</dbReference>
<organism evidence="10 11">
    <name type="scientific">Viridothelium virens</name>
    <name type="common">Speckled blister lichen</name>
    <name type="synonym">Trypethelium virens</name>
    <dbReference type="NCBI Taxonomy" id="1048519"/>
    <lineage>
        <taxon>Eukaryota</taxon>
        <taxon>Fungi</taxon>
        <taxon>Dikarya</taxon>
        <taxon>Ascomycota</taxon>
        <taxon>Pezizomycotina</taxon>
        <taxon>Dothideomycetes</taxon>
        <taxon>Dothideomycetes incertae sedis</taxon>
        <taxon>Trypetheliales</taxon>
        <taxon>Trypetheliaceae</taxon>
        <taxon>Viridothelium</taxon>
    </lineage>
</organism>
<accession>A0A6A6HEI7</accession>
<dbReference type="GO" id="GO:0006325">
    <property type="term" value="P:chromatin organization"/>
    <property type="evidence" value="ECO:0007669"/>
    <property type="project" value="UniProtKB-ARBA"/>
</dbReference>
<evidence type="ECO:0000256" key="3">
    <source>
        <dbReference type="ARBA" id="ARBA00023015"/>
    </source>
</evidence>
<dbReference type="GO" id="GO:0051123">
    <property type="term" value="P:RNA polymerase II preinitiation complex assembly"/>
    <property type="evidence" value="ECO:0007669"/>
    <property type="project" value="TreeGrafter"/>
</dbReference>
<dbReference type="SUPFAM" id="SSF47113">
    <property type="entry name" value="Histone-fold"/>
    <property type="match status" value="1"/>
</dbReference>
<dbReference type="InterPro" id="IPR004823">
    <property type="entry name" value="TAF_TATA-bd_Histone-like_dom"/>
</dbReference>
<evidence type="ECO:0000313" key="11">
    <source>
        <dbReference type="Proteomes" id="UP000800092"/>
    </source>
</evidence>
<keyword evidence="11" id="KW-1185">Reference proteome</keyword>
<dbReference type="InterPro" id="IPR011442">
    <property type="entry name" value="TAF6_C"/>
</dbReference>
<dbReference type="GO" id="GO:0005669">
    <property type="term" value="C:transcription factor TFIID complex"/>
    <property type="evidence" value="ECO:0007669"/>
    <property type="project" value="InterPro"/>
</dbReference>
<dbReference type="GO" id="GO:0003713">
    <property type="term" value="F:transcription coactivator activity"/>
    <property type="evidence" value="ECO:0007669"/>
    <property type="project" value="TreeGrafter"/>
</dbReference>
<dbReference type="Proteomes" id="UP000800092">
    <property type="component" value="Unassembled WGS sequence"/>
</dbReference>
<dbReference type="InterPro" id="IPR009072">
    <property type="entry name" value="Histone-fold"/>
</dbReference>
<evidence type="ECO:0000256" key="8">
    <source>
        <dbReference type="SAM" id="MobiDB-lite"/>
    </source>
</evidence>
<keyword evidence="10" id="KW-0396">Initiation factor</keyword>
<keyword evidence="3" id="KW-0805">Transcription regulation</keyword>
<proteinExistence type="inferred from homology"/>
<sequence>MSIWNPDNIRDVAESVGIASLHKDVADNLARDVEFRIGQVLEEALKFMRHAKRTTLNIQDVSQALRVLEVEPLYGYEATRPLRFGEASLGPGQPLFYVEDEEVDFEKLINAPLPKVPREISLTAHWLAVEGVQPSIPQNPTTTSTDSSSLLPRGPSANPHLAATSGADNVSVKPLVKHVISKELNLYFDRICIAVLDASNEEYRYAALASLRSDPAIHQLVPYLIQFAAEKITHNSNSLFILTQTLHLLDALLSNPSLYLDPYVGNILPTCMTCLIGRHLGTSSDTPQSVFALRDLACSLILSLIKKYSTSTVSLKPRVARTCLRNFLDLHKPLGTIYGALIGLTKTMGKEGVRQLILPNCALIDARLVKPAANEGDERKKFEADMVIAAFLRALEVLESNTGEIKEGLNGHATQEKREDYVKEKLVASLGEVLGNKVFDFDKQRPEFVEAVLENVKGLPSPGD</sequence>
<evidence type="ECO:0000259" key="9">
    <source>
        <dbReference type="SMART" id="SM00803"/>
    </source>
</evidence>
<comment type="similarity">
    <text evidence="2">Belongs to the TAF6 family.</text>
</comment>
<evidence type="ECO:0000313" key="10">
    <source>
        <dbReference type="EMBL" id="KAF2235903.1"/>
    </source>
</evidence>